<keyword evidence="1 5" id="KW-0963">Cytoplasm</keyword>
<evidence type="ECO:0000259" key="7">
    <source>
        <dbReference type="SMART" id="SM00732"/>
    </source>
</evidence>
<dbReference type="KEGG" id="ftj:FTUN_1338"/>
<keyword evidence="3 5" id="KW-0540">Nuclease</keyword>
<dbReference type="InterPro" id="IPR012337">
    <property type="entry name" value="RNaseH-like_sf"/>
</dbReference>
<dbReference type="EMBL" id="CP053452">
    <property type="protein sequence ID" value="QJW93827.1"/>
    <property type="molecule type" value="Genomic_DNA"/>
</dbReference>
<evidence type="ECO:0000256" key="5">
    <source>
        <dbReference type="HAMAP-Rule" id="MF_00651"/>
    </source>
</evidence>
<keyword evidence="9" id="KW-1185">Reference proteome</keyword>
<feature type="domain" description="YqgF/RNase H-like" evidence="7">
    <location>
        <begin position="7"/>
        <end position="107"/>
    </location>
</feature>
<comment type="similarity">
    <text evidence="5">Belongs to the YqgF HJR family.</text>
</comment>
<dbReference type="InterPro" id="IPR006641">
    <property type="entry name" value="YqgF/RNaseH-like_dom"/>
</dbReference>
<dbReference type="InterPro" id="IPR005227">
    <property type="entry name" value="YqgF"/>
</dbReference>
<dbReference type="Proteomes" id="UP000503447">
    <property type="component" value="Chromosome"/>
</dbReference>
<dbReference type="RefSeq" id="WP_171469950.1">
    <property type="nucleotide sequence ID" value="NZ_CP053452.2"/>
</dbReference>
<evidence type="ECO:0000256" key="6">
    <source>
        <dbReference type="SAM" id="MobiDB-lite"/>
    </source>
</evidence>
<dbReference type="SUPFAM" id="SSF53098">
    <property type="entry name" value="Ribonuclease H-like"/>
    <property type="match status" value="1"/>
</dbReference>
<dbReference type="HAMAP" id="MF_00651">
    <property type="entry name" value="Nuclease_YqgF"/>
    <property type="match status" value="1"/>
</dbReference>
<reference evidence="9" key="1">
    <citation type="submission" date="2020-05" db="EMBL/GenBank/DDBJ databases">
        <title>Frigoriglobus tundricola gen. nov., sp. nov., a psychrotolerant cellulolytic planctomycete of the family Gemmataceae with two divergent copies of 16S rRNA gene.</title>
        <authorList>
            <person name="Kulichevskaya I.S."/>
            <person name="Ivanova A.A."/>
            <person name="Naumoff D.G."/>
            <person name="Beletsky A.V."/>
            <person name="Rijpstra W.I.C."/>
            <person name="Sinninghe Damste J.S."/>
            <person name="Mardanov A.V."/>
            <person name="Ravin N.V."/>
            <person name="Dedysh S.N."/>
        </authorList>
    </citation>
    <scope>NUCLEOTIDE SEQUENCE [LARGE SCALE GENOMIC DNA]</scope>
    <source>
        <strain evidence="9">PL17</strain>
    </source>
</reference>
<dbReference type="GO" id="GO:0000967">
    <property type="term" value="P:rRNA 5'-end processing"/>
    <property type="evidence" value="ECO:0007669"/>
    <property type="project" value="UniProtKB-UniRule"/>
</dbReference>
<dbReference type="GO" id="GO:0005829">
    <property type="term" value="C:cytosol"/>
    <property type="evidence" value="ECO:0007669"/>
    <property type="project" value="TreeGrafter"/>
</dbReference>
<dbReference type="InterPro" id="IPR037027">
    <property type="entry name" value="YqgF/RNaseH-like_dom_sf"/>
</dbReference>
<dbReference type="GO" id="GO:0016788">
    <property type="term" value="F:hydrolase activity, acting on ester bonds"/>
    <property type="evidence" value="ECO:0007669"/>
    <property type="project" value="UniProtKB-UniRule"/>
</dbReference>
<gene>
    <name evidence="8" type="ORF">FTUN_1338</name>
</gene>
<organism evidence="8 9">
    <name type="scientific">Frigoriglobus tundricola</name>
    <dbReference type="NCBI Taxonomy" id="2774151"/>
    <lineage>
        <taxon>Bacteria</taxon>
        <taxon>Pseudomonadati</taxon>
        <taxon>Planctomycetota</taxon>
        <taxon>Planctomycetia</taxon>
        <taxon>Gemmatales</taxon>
        <taxon>Gemmataceae</taxon>
        <taxon>Frigoriglobus</taxon>
    </lineage>
</organism>
<comment type="subcellular location">
    <subcellularLocation>
        <location evidence="5">Cytoplasm</location>
    </subcellularLocation>
</comment>
<dbReference type="EC" id="3.1.-.-" evidence="5"/>
<protein>
    <recommendedName>
        <fullName evidence="5">Putative pre-16S rRNA nuclease</fullName>
        <ecNumber evidence="5">3.1.-.-</ecNumber>
    </recommendedName>
</protein>
<name>A0A6M5YIF2_9BACT</name>
<evidence type="ECO:0000256" key="4">
    <source>
        <dbReference type="ARBA" id="ARBA00022801"/>
    </source>
</evidence>
<dbReference type="PANTHER" id="PTHR33317">
    <property type="entry name" value="POLYNUCLEOTIDYL TRANSFERASE, RIBONUCLEASE H-LIKE SUPERFAMILY PROTEIN"/>
    <property type="match status" value="1"/>
</dbReference>
<evidence type="ECO:0000256" key="3">
    <source>
        <dbReference type="ARBA" id="ARBA00022722"/>
    </source>
</evidence>
<dbReference type="Pfam" id="PF03652">
    <property type="entry name" value="RuvX"/>
    <property type="match status" value="1"/>
</dbReference>
<dbReference type="CDD" id="cd16964">
    <property type="entry name" value="YqgF"/>
    <property type="match status" value="1"/>
</dbReference>
<evidence type="ECO:0000313" key="9">
    <source>
        <dbReference type="Proteomes" id="UP000503447"/>
    </source>
</evidence>
<dbReference type="GO" id="GO:0004518">
    <property type="term" value="F:nuclease activity"/>
    <property type="evidence" value="ECO:0007669"/>
    <property type="project" value="UniProtKB-KW"/>
</dbReference>
<dbReference type="PANTHER" id="PTHR33317:SF4">
    <property type="entry name" value="POLYNUCLEOTIDYL TRANSFERASE, RIBONUCLEASE H-LIKE SUPERFAMILY PROTEIN"/>
    <property type="match status" value="1"/>
</dbReference>
<proteinExistence type="inferred from homology"/>
<evidence type="ECO:0000256" key="1">
    <source>
        <dbReference type="ARBA" id="ARBA00022490"/>
    </source>
</evidence>
<dbReference type="AlphaFoldDB" id="A0A6M5YIF2"/>
<dbReference type="NCBIfam" id="TIGR00250">
    <property type="entry name" value="RNAse_H_YqgF"/>
    <property type="match status" value="1"/>
</dbReference>
<comment type="function">
    <text evidence="5">Could be a nuclease involved in processing of the 5'-end of pre-16S rRNA.</text>
</comment>
<feature type="region of interest" description="Disordered" evidence="6">
    <location>
        <begin position="145"/>
        <end position="166"/>
    </location>
</feature>
<keyword evidence="2 5" id="KW-0690">Ribosome biogenesis</keyword>
<sequence length="166" mass="17542">MGFSTSGPLLGIDFGTVRVGLSVCDPDRIVASPLETYTRKGASADAAYFIGVVAQQRAVGLVVGLPLHSSGEESDKSREARAFAAWLAGVTNRPVVLWDERFTTSLAQDAMIGAKLNRKKRKERVDRVAAQMILQAFLDAGCPPGGSDAVLTDTSHDPPATDTGPN</sequence>
<dbReference type="Gene3D" id="3.30.420.140">
    <property type="entry name" value="YqgF/RNase H-like domain"/>
    <property type="match status" value="1"/>
</dbReference>
<dbReference type="SMART" id="SM00732">
    <property type="entry name" value="YqgFc"/>
    <property type="match status" value="1"/>
</dbReference>
<accession>A0A6M5YIF2</accession>
<evidence type="ECO:0000313" key="8">
    <source>
        <dbReference type="EMBL" id="QJW93827.1"/>
    </source>
</evidence>
<keyword evidence="4 5" id="KW-0378">Hydrolase</keyword>
<evidence type="ECO:0000256" key="2">
    <source>
        <dbReference type="ARBA" id="ARBA00022517"/>
    </source>
</evidence>